<dbReference type="OrthoDB" id="9786493at2"/>
<feature type="transmembrane region" description="Helical" evidence="7">
    <location>
        <begin position="33"/>
        <end position="63"/>
    </location>
</feature>
<feature type="region of interest" description="Disordered" evidence="6">
    <location>
        <begin position="268"/>
        <end position="287"/>
    </location>
</feature>
<evidence type="ECO:0000256" key="4">
    <source>
        <dbReference type="ARBA" id="ARBA00023136"/>
    </source>
</evidence>
<gene>
    <name evidence="8" type="ORF">D0Y50_12070</name>
</gene>
<feature type="transmembrane region" description="Helical" evidence="7">
    <location>
        <begin position="69"/>
        <end position="90"/>
    </location>
</feature>
<dbReference type="AlphaFoldDB" id="A0A346NNB3"/>
<feature type="transmembrane region" description="Helical" evidence="7">
    <location>
        <begin position="241"/>
        <end position="259"/>
    </location>
</feature>
<dbReference type="GO" id="GO:0015499">
    <property type="term" value="F:formate transmembrane transporter activity"/>
    <property type="evidence" value="ECO:0007669"/>
    <property type="project" value="TreeGrafter"/>
</dbReference>
<sequence>MAYLLPNEFVTKMVDAGESKIYMSTRDTLIRGYMAGAILALAAVFAITIAVQTGIFLLGAVLFPVGFCMLYLMGFDLLTGVFVLTPLAWLAKRPGVTWPQILRNWGLVFCGNFAGALTVAFMMSFVFTYGFNTDGGAIATKVASIGEARTLGYAQYGTEGWLTIFIRGMLCNWMVSMGVVGAMISTHVSGKIFAMWMPIMLFFFMGFEHSVVNMFLFPFGLIMGGEFSVMDYLVWNEIPTALGNLVGGLAFTGLTLYSTHYRTAPKRKLAAQSTPVRTSADTKPATV</sequence>
<evidence type="ECO:0000256" key="7">
    <source>
        <dbReference type="SAM" id="Phobius"/>
    </source>
</evidence>
<dbReference type="PANTHER" id="PTHR30520">
    <property type="entry name" value="FORMATE TRANSPORTER-RELATED"/>
    <property type="match status" value="1"/>
</dbReference>
<dbReference type="Pfam" id="PF01226">
    <property type="entry name" value="Form_Nir_trans"/>
    <property type="match status" value="1"/>
</dbReference>
<evidence type="ECO:0000256" key="3">
    <source>
        <dbReference type="ARBA" id="ARBA00022989"/>
    </source>
</evidence>
<evidence type="ECO:0000313" key="9">
    <source>
        <dbReference type="Proteomes" id="UP000262073"/>
    </source>
</evidence>
<evidence type="ECO:0000313" key="8">
    <source>
        <dbReference type="EMBL" id="AXR07020.1"/>
    </source>
</evidence>
<evidence type="ECO:0000256" key="2">
    <source>
        <dbReference type="ARBA" id="ARBA00022692"/>
    </source>
</evidence>
<keyword evidence="3 7" id="KW-1133">Transmembrane helix</keyword>
<keyword evidence="2 7" id="KW-0812">Transmembrane</keyword>
<evidence type="ECO:0000256" key="6">
    <source>
        <dbReference type="SAM" id="MobiDB-lite"/>
    </source>
</evidence>
<dbReference type="PANTHER" id="PTHR30520:SF6">
    <property type="entry name" value="FORMATE_NITRATE FAMILY TRANSPORTER (EUROFUNG)"/>
    <property type="match status" value="1"/>
</dbReference>
<evidence type="ECO:0000256" key="1">
    <source>
        <dbReference type="ARBA" id="ARBA00004141"/>
    </source>
</evidence>
<keyword evidence="9" id="KW-1185">Reference proteome</keyword>
<dbReference type="KEGG" id="salm:D0Y50_12070"/>
<comment type="subcellular location">
    <subcellularLocation>
        <location evidence="1">Membrane</location>
        <topology evidence="1">Multi-pass membrane protein</topology>
    </subcellularLocation>
</comment>
<dbReference type="GO" id="GO:0005886">
    <property type="term" value="C:plasma membrane"/>
    <property type="evidence" value="ECO:0007669"/>
    <property type="project" value="TreeGrafter"/>
</dbReference>
<keyword evidence="4 7" id="KW-0472">Membrane</keyword>
<feature type="transmembrane region" description="Helical" evidence="7">
    <location>
        <begin position="102"/>
        <end position="127"/>
    </location>
</feature>
<dbReference type="InterPro" id="IPR023271">
    <property type="entry name" value="Aquaporin-like"/>
</dbReference>
<accession>A0A346NNB3</accession>
<organism evidence="8 9">
    <name type="scientific">Salinimonas sediminis</name>
    <dbReference type="NCBI Taxonomy" id="2303538"/>
    <lineage>
        <taxon>Bacteria</taxon>
        <taxon>Pseudomonadati</taxon>
        <taxon>Pseudomonadota</taxon>
        <taxon>Gammaproteobacteria</taxon>
        <taxon>Alteromonadales</taxon>
        <taxon>Alteromonadaceae</taxon>
        <taxon>Alteromonas/Salinimonas group</taxon>
        <taxon>Salinimonas</taxon>
    </lineage>
</organism>
<protein>
    <submittedName>
        <fullName evidence="8">Formate/nitrite transporter family protein</fullName>
    </submittedName>
</protein>
<comment type="similarity">
    <text evidence="5">Belongs to the FNT transporter (TC 1.A.16) family.</text>
</comment>
<feature type="transmembrane region" description="Helical" evidence="7">
    <location>
        <begin position="196"/>
        <end position="221"/>
    </location>
</feature>
<name>A0A346NNB3_9ALTE</name>
<dbReference type="InterPro" id="IPR000292">
    <property type="entry name" value="For/NO2_transpt"/>
</dbReference>
<dbReference type="Proteomes" id="UP000262073">
    <property type="component" value="Chromosome"/>
</dbReference>
<dbReference type="RefSeq" id="WP_117317170.1">
    <property type="nucleotide sequence ID" value="NZ_CP031769.1"/>
</dbReference>
<feature type="transmembrane region" description="Helical" evidence="7">
    <location>
        <begin position="161"/>
        <end position="184"/>
    </location>
</feature>
<evidence type="ECO:0000256" key="5">
    <source>
        <dbReference type="ARBA" id="ARBA00049660"/>
    </source>
</evidence>
<feature type="compositionally biased region" description="Polar residues" evidence="6">
    <location>
        <begin position="271"/>
        <end position="281"/>
    </location>
</feature>
<reference evidence="8 9" key="1">
    <citation type="submission" date="2018-08" db="EMBL/GenBank/DDBJ databases">
        <title>Salinimonas sediminis sp. nov., a piezophilic bacterium isolated from a deep-sea sediment sample from the New Britain Trench.</title>
        <authorList>
            <person name="Cao J."/>
        </authorList>
    </citation>
    <scope>NUCLEOTIDE SEQUENCE [LARGE SCALE GENOMIC DNA]</scope>
    <source>
        <strain evidence="8 9">N102</strain>
    </source>
</reference>
<dbReference type="EMBL" id="CP031769">
    <property type="protein sequence ID" value="AXR07020.1"/>
    <property type="molecule type" value="Genomic_DNA"/>
</dbReference>
<dbReference type="Gene3D" id="1.20.1080.10">
    <property type="entry name" value="Glycerol uptake facilitator protein"/>
    <property type="match status" value="1"/>
</dbReference>
<proteinExistence type="inferred from homology"/>